<feature type="chain" id="PRO_5012139839" evidence="2">
    <location>
        <begin position="18"/>
        <end position="184"/>
    </location>
</feature>
<evidence type="ECO:0000256" key="2">
    <source>
        <dbReference type="SAM" id="SignalP"/>
    </source>
</evidence>
<dbReference type="InterPro" id="IPR019433">
    <property type="entry name" value="GPI_ManTrfase_II_coact_Pga1"/>
</dbReference>
<sequence length="184" mass="21033">MNLILWLQILFVATVSANTESFLLHVPSDFPLRKNSDVPSSYPRYISLHNSNLAKTTFFSGIEGPTYIELKSLQVDETYQIKICWTALDPVSITDIDWIVIPHSTEFQNTKSDEARIFIKFNVVADSWPPLNQLTKIPINVSVINTKLGIPVDLYKIIIYIGLVMTITFWINGRTNLYELLKNL</sequence>
<proteinExistence type="predicted"/>
<organism evidence="3 4">
    <name type="scientific">Zygosaccharomyces rouxii</name>
    <dbReference type="NCBI Taxonomy" id="4956"/>
    <lineage>
        <taxon>Eukaryota</taxon>
        <taxon>Fungi</taxon>
        <taxon>Dikarya</taxon>
        <taxon>Ascomycota</taxon>
        <taxon>Saccharomycotina</taxon>
        <taxon>Saccharomycetes</taxon>
        <taxon>Saccharomycetales</taxon>
        <taxon>Saccharomycetaceae</taxon>
        <taxon>Zygosaccharomyces</taxon>
    </lineage>
</organism>
<dbReference type="PANTHER" id="PTHR28022">
    <property type="entry name" value="GPI MANNOSYLTRANSFERASE 2 SUBUNIT PGA1"/>
    <property type="match status" value="1"/>
</dbReference>
<dbReference type="EMBL" id="BDGX01000026">
    <property type="protein sequence ID" value="GAV50805.1"/>
    <property type="molecule type" value="Genomic_DNA"/>
</dbReference>
<dbReference type="PANTHER" id="PTHR28022:SF1">
    <property type="entry name" value="GPI MANNOSYLTRANSFERASE 2 SUBUNIT PGA1"/>
    <property type="match status" value="1"/>
</dbReference>
<dbReference type="Pfam" id="PF10333">
    <property type="entry name" value="Pga1"/>
    <property type="match status" value="1"/>
</dbReference>
<dbReference type="OrthoDB" id="4036106at2759"/>
<name>A0A1Q3A4Z9_ZYGRO</name>
<dbReference type="AlphaFoldDB" id="A0A1Q3A4Z9"/>
<evidence type="ECO:0000313" key="3">
    <source>
        <dbReference type="EMBL" id="GAV50805.1"/>
    </source>
</evidence>
<gene>
    <name evidence="3" type="ORF">ZYGR_0Z02280</name>
</gene>
<feature type="signal peptide" evidence="2">
    <location>
        <begin position="1"/>
        <end position="17"/>
    </location>
</feature>
<comment type="caution">
    <text evidence="3">The sequence shown here is derived from an EMBL/GenBank/DDBJ whole genome shotgun (WGS) entry which is preliminary data.</text>
</comment>
<accession>A0A1Q3A4Z9</accession>
<feature type="transmembrane region" description="Helical" evidence="1">
    <location>
        <begin position="154"/>
        <end position="172"/>
    </location>
</feature>
<dbReference type="GO" id="GO:0006506">
    <property type="term" value="P:GPI anchor biosynthetic process"/>
    <property type="evidence" value="ECO:0007669"/>
    <property type="project" value="TreeGrafter"/>
</dbReference>
<dbReference type="GO" id="GO:0031501">
    <property type="term" value="C:mannosyltransferase complex"/>
    <property type="evidence" value="ECO:0007669"/>
    <property type="project" value="TreeGrafter"/>
</dbReference>
<dbReference type="eggNOG" id="ENOG502S2MY">
    <property type="taxonomic scope" value="Eukaryota"/>
</dbReference>
<keyword evidence="2" id="KW-0732">Signal</keyword>
<keyword evidence="1" id="KW-0472">Membrane</keyword>
<dbReference type="GO" id="GO:0005789">
    <property type="term" value="C:endoplasmic reticulum membrane"/>
    <property type="evidence" value="ECO:0007669"/>
    <property type="project" value="TreeGrafter"/>
</dbReference>
<keyword evidence="1" id="KW-0812">Transmembrane</keyword>
<reference evidence="3 4" key="1">
    <citation type="submission" date="2016-08" db="EMBL/GenBank/DDBJ databases">
        <title>Draft genome sequence of allopolyploid Zygosaccharomyces rouxii.</title>
        <authorList>
            <person name="Watanabe J."/>
            <person name="Uehara K."/>
            <person name="Mogi Y."/>
            <person name="Tsukioka Y."/>
        </authorList>
    </citation>
    <scope>NUCLEOTIDE SEQUENCE [LARGE SCALE GENOMIC DNA]</scope>
    <source>
        <strain evidence="3 4">NBRC 110957</strain>
    </source>
</reference>
<keyword evidence="1" id="KW-1133">Transmembrane helix</keyword>
<dbReference type="Proteomes" id="UP000187013">
    <property type="component" value="Unassembled WGS sequence"/>
</dbReference>
<evidence type="ECO:0000256" key="1">
    <source>
        <dbReference type="SAM" id="Phobius"/>
    </source>
</evidence>
<evidence type="ECO:0000313" key="4">
    <source>
        <dbReference type="Proteomes" id="UP000187013"/>
    </source>
</evidence>
<protein>
    <submittedName>
        <fullName evidence="3">Uncharacterized protein</fullName>
    </submittedName>
</protein>
<dbReference type="GO" id="GO:0000030">
    <property type="term" value="F:mannosyltransferase activity"/>
    <property type="evidence" value="ECO:0007669"/>
    <property type="project" value="TreeGrafter"/>
</dbReference>